<dbReference type="SUPFAM" id="SSF101447">
    <property type="entry name" value="Formin homology 2 domain (FH2 domain)"/>
    <property type="match status" value="1"/>
</dbReference>
<feature type="domain" description="FH2" evidence="2">
    <location>
        <begin position="1"/>
        <end position="339"/>
    </location>
</feature>
<reference evidence="4" key="1">
    <citation type="journal article" date="2010" name="Genome Biol.">
        <title>Genome sequence of the necrotrophic plant pathogen Pythium ultimum reveals original pathogenicity mechanisms and effector repertoire.</title>
        <authorList>
            <person name="Levesque C.A."/>
            <person name="Brouwer H."/>
            <person name="Cano L."/>
            <person name="Hamilton J.P."/>
            <person name="Holt C."/>
            <person name="Huitema E."/>
            <person name="Raffaele S."/>
            <person name="Robideau G.P."/>
            <person name="Thines M."/>
            <person name="Win J."/>
            <person name="Zerillo M.M."/>
            <person name="Beakes G.W."/>
            <person name="Boore J.L."/>
            <person name="Busam D."/>
            <person name="Dumas B."/>
            <person name="Ferriera S."/>
            <person name="Fuerstenberg S.I."/>
            <person name="Gachon C.M."/>
            <person name="Gaulin E."/>
            <person name="Govers F."/>
            <person name="Grenville-Briggs L."/>
            <person name="Horner N."/>
            <person name="Hostetler J."/>
            <person name="Jiang R.H."/>
            <person name="Johnson J."/>
            <person name="Krajaejun T."/>
            <person name="Lin H."/>
            <person name="Meijer H.J."/>
            <person name="Moore B."/>
            <person name="Morris P."/>
            <person name="Phuntmart V."/>
            <person name="Puiu D."/>
            <person name="Shetty J."/>
            <person name="Stajich J.E."/>
            <person name="Tripathy S."/>
            <person name="Wawra S."/>
            <person name="van West P."/>
            <person name="Whitty B.R."/>
            <person name="Coutinho P.M."/>
            <person name="Henrissat B."/>
            <person name="Martin F."/>
            <person name="Thomas P.D."/>
            <person name="Tyler B.M."/>
            <person name="De Vries R.P."/>
            <person name="Kamoun S."/>
            <person name="Yandell M."/>
            <person name="Tisserat N."/>
            <person name="Buell C.R."/>
        </authorList>
    </citation>
    <scope>NUCLEOTIDE SEQUENCE</scope>
    <source>
        <strain evidence="4">DAOM:BR144</strain>
    </source>
</reference>
<organism evidence="3 4">
    <name type="scientific">Globisporangium ultimum (strain ATCC 200006 / CBS 805.95 / DAOM BR144)</name>
    <name type="common">Pythium ultimum</name>
    <dbReference type="NCBI Taxonomy" id="431595"/>
    <lineage>
        <taxon>Eukaryota</taxon>
        <taxon>Sar</taxon>
        <taxon>Stramenopiles</taxon>
        <taxon>Oomycota</taxon>
        <taxon>Peronosporomycetes</taxon>
        <taxon>Pythiales</taxon>
        <taxon>Pythiaceae</taxon>
        <taxon>Globisporangium</taxon>
    </lineage>
</organism>
<evidence type="ECO:0000256" key="1">
    <source>
        <dbReference type="SAM" id="MobiDB-lite"/>
    </source>
</evidence>
<dbReference type="InterPro" id="IPR042201">
    <property type="entry name" value="FH2_Formin_sf"/>
</dbReference>
<dbReference type="eggNOG" id="KOG1922">
    <property type="taxonomic scope" value="Eukaryota"/>
</dbReference>
<dbReference type="VEuPathDB" id="FungiDB:PYU1_G007585"/>
<dbReference type="InterPro" id="IPR015425">
    <property type="entry name" value="FH2_Formin"/>
</dbReference>
<reference evidence="4" key="2">
    <citation type="submission" date="2010-04" db="EMBL/GenBank/DDBJ databases">
        <authorList>
            <person name="Buell R."/>
            <person name="Hamilton J."/>
            <person name="Hostetler J."/>
        </authorList>
    </citation>
    <scope>NUCLEOTIDE SEQUENCE [LARGE SCALE GENOMIC DNA]</scope>
    <source>
        <strain evidence="4">DAOM:BR144</strain>
    </source>
</reference>
<feature type="region of interest" description="Disordered" evidence="1">
    <location>
        <begin position="43"/>
        <end position="62"/>
    </location>
</feature>
<proteinExistence type="predicted"/>
<dbReference type="Gene3D" id="1.20.58.2220">
    <property type="entry name" value="Formin, FH2 domain"/>
    <property type="match status" value="1"/>
</dbReference>
<dbReference type="EnsemblProtists" id="PYU1_T007601">
    <property type="protein sequence ID" value="PYU1_T007601"/>
    <property type="gene ID" value="PYU1_G007585"/>
</dbReference>
<dbReference type="HOGENOM" id="CLU_978597_0_0_1"/>
<dbReference type="PANTHER" id="PTHR45733:SF8">
    <property type="entry name" value="FORMIN-J"/>
    <property type="match status" value="1"/>
</dbReference>
<protein>
    <recommendedName>
        <fullName evidence="2">FH2 domain-containing protein</fullName>
    </recommendedName>
</protein>
<dbReference type="Proteomes" id="UP000019132">
    <property type="component" value="Unassembled WGS sequence"/>
</dbReference>
<evidence type="ECO:0000313" key="4">
    <source>
        <dbReference type="Proteomes" id="UP000019132"/>
    </source>
</evidence>
<dbReference type="PANTHER" id="PTHR45733">
    <property type="entry name" value="FORMIN-J"/>
    <property type="match status" value="1"/>
</dbReference>
<evidence type="ECO:0000313" key="3">
    <source>
        <dbReference type="EnsemblProtists" id="PYU1_T007601"/>
    </source>
</evidence>
<dbReference type="EMBL" id="GL376585">
    <property type="status" value="NOT_ANNOTATED_CDS"/>
    <property type="molecule type" value="Genomic_DNA"/>
</dbReference>
<dbReference type="InterPro" id="IPR051144">
    <property type="entry name" value="Formin_homology_domain"/>
</dbReference>
<dbReference type="Pfam" id="PF02181">
    <property type="entry name" value="FH2"/>
    <property type="match status" value="1"/>
</dbReference>
<accession>K3WRK7</accession>
<evidence type="ECO:0000259" key="2">
    <source>
        <dbReference type="PROSITE" id="PS51444"/>
    </source>
</evidence>
<reference evidence="3" key="3">
    <citation type="submission" date="2015-02" db="UniProtKB">
        <authorList>
            <consortium name="EnsemblProtists"/>
        </authorList>
    </citation>
    <scope>IDENTIFICATION</scope>
    <source>
        <strain evidence="3">DAOM BR144</strain>
    </source>
</reference>
<name>K3WRK7_GLOUD</name>
<sequence>MVKTRPVFVPSPRGTSPRQHKESEHIESSPTKQLETIFQKVGTKLARHQHSRPSSPRGKSKNIQLIDLKRANNLAIALANFKINSKGHEQIVHDIVCLNDKVVHAELLACLQRFFPTEDERKMLQTYDGPIAKLGKAEQFIYEMVRVPDMHERIDMFLYKLEFLRNQRGLLSKIQTVKRACRDLLENFSFLQALEKFYEDYTTKSFQVFLDHKAVFKSEHLSKIDEKLRSFRDDLLKAVPIESLDLQIQWNRMLSGMRPIHAFVEKHQDVQAHMLSKRDLVAHDVLQLFIVETRGTMAEIEKEYENMGVLEDKLLSAFGESKASNCPLSTILQSVVDIL</sequence>
<feature type="region of interest" description="Disordered" evidence="1">
    <location>
        <begin position="1"/>
        <end position="33"/>
    </location>
</feature>
<dbReference type="InParanoid" id="K3WRK7"/>
<keyword evidence="4" id="KW-1185">Reference proteome</keyword>
<dbReference type="PROSITE" id="PS51444">
    <property type="entry name" value="FH2"/>
    <property type="match status" value="1"/>
</dbReference>
<dbReference type="SMART" id="SM00498">
    <property type="entry name" value="FH2"/>
    <property type="match status" value="1"/>
</dbReference>
<dbReference type="AlphaFoldDB" id="K3WRK7"/>